<reference evidence="1 2" key="1">
    <citation type="submission" date="2018-11" db="EMBL/GenBank/DDBJ databases">
        <title>Genome sequence of Apiotrichum porosum DSM 27194.</title>
        <authorList>
            <person name="Aliyu H."/>
            <person name="Gorte O."/>
            <person name="Ochsenreither K."/>
        </authorList>
    </citation>
    <scope>NUCLEOTIDE SEQUENCE [LARGE SCALE GENOMIC DNA]</scope>
    <source>
        <strain evidence="1 2">DSM 27194</strain>
    </source>
</reference>
<dbReference type="EMBL" id="RSCE01000011">
    <property type="protein sequence ID" value="RSH78745.1"/>
    <property type="molecule type" value="Genomic_DNA"/>
</dbReference>
<sequence>MASPTTPPPAPRLDEPTDVGAFHPHGWLDPDMYPHVMDTILDHTAPLDICSLRNTTKHLRESIDPYLARHVVITASPDDDIPYEIHTRLGFIHLPSPFESAPDYDKERVVDMYKRTTVLDVVHDVDFTKSNLWWLPDPKVVTVRYHKDKWFPWQGVEEQGEFREWSSLPFTAQNVVCFSAVDSRLASFTSFPTTPCSERTVLTVEFLQSMSMSSVLLFQPYFVNDVAEVVVHFMAYKNRMNKDDVYDGTISEDDLADLDPERGKVLGLLQDIIMLKSGGRDHRAHVTKPMSTWDPVIEAKTKFTIVGVDELHPRWLGLPDRLPLEDLVKRIRTVLKTGFAQEKSPMADVDLVWPSMSFPTKDEYRRRVGARQFQMETER</sequence>
<evidence type="ECO:0000313" key="2">
    <source>
        <dbReference type="Proteomes" id="UP000279236"/>
    </source>
</evidence>
<dbReference type="GeneID" id="39586191"/>
<comment type="caution">
    <text evidence="1">The sequence shown here is derived from an EMBL/GenBank/DDBJ whole genome shotgun (WGS) entry which is preliminary data.</text>
</comment>
<accession>A0A427XIM8</accession>
<protein>
    <submittedName>
        <fullName evidence="1">Uncharacterized protein</fullName>
    </submittedName>
</protein>
<gene>
    <name evidence="1" type="ORF">EHS24_001648</name>
</gene>
<dbReference type="RefSeq" id="XP_028473892.1">
    <property type="nucleotide sequence ID" value="XM_028617429.1"/>
</dbReference>
<evidence type="ECO:0000313" key="1">
    <source>
        <dbReference type="EMBL" id="RSH78745.1"/>
    </source>
</evidence>
<keyword evidence="2" id="KW-1185">Reference proteome</keyword>
<proteinExistence type="predicted"/>
<dbReference type="Proteomes" id="UP000279236">
    <property type="component" value="Unassembled WGS sequence"/>
</dbReference>
<dbReference type="AlphaFoldDB" id="A0A427XIM8"/>
<name>A0A427XIM8_9TREE</name>
<organism evidence="1 2">
    <name type="scientific">Apiotrichum porosum</name>
    <dbReference type="NCBI Taxonomy" id="105984"/>
    <lineage>
        <taxon>Eukaryota</taxon>
        <taxon>Fungi</taxon>
        <taxon>Dikarya</taxon>
        <taxon>Basidiomycota</taxon>
        <taxon>Agaricomycotina</taxon>
        <taxon>Tremellomycetes</taxon>
        <taxon>Trichosporonales</taxon>
        <taxon>Trichosporonaceae</taxon>
        <taxon>Apiotrichum</taxon>
    </lineage>
</organism>